<evidence type="ECO:0000313" key="2">
    <source>
        <dbReference type="WBParaSite" id="PS1159_v2.g23183.t1"/>
    </source>
</evidence>
<reference evidence="2" key="1">
    <citation type="submission" date="2022-11" db="UniProtKB">
        <authorList>
            <consortium name="WormBaseParasite"/>
        </authorList>
    </citation>
    <scope>IDENTIFICATION</scope>
</reference>
<dbReference type="Proteomes" id="UP000887580">
    <property type="component" value="Unplaced"/>
</dbReference>
<accession>A0AC35G331</accession>
<evidence type="ECO:0000313" key="1">
    <source>
        <dbReference type="Proteomes" id="UP000887580"/>
    </source>
</evidence>
<sequence length="1009" mass="117176">MATKDQLPNNYHFIICNNDKQYNNFNLNQKLRNSSLNAFLEPSKNILLKKSLNYDTHFWNKSTQDIYLEKIVSYQNEDEWKKNKNSITDSTLSLHISTYKNSLEAAASKLIHCIKEKDSKQIKKDIKQIFAVSTIMIQNPFEFPRQQENDQLKEEPEVTQYKAFQHLLNPNQMDQVPSNQSYQNPGMNLCKIRFCYLKAVESSDYCCKHVTEEHAHHRKILAEMERDFVNKLEYISKNSFENITVKQQEDVEPGFEQTKSDIAKKRKEYINSNQTTFAKQATDNFLKVYAADCDKKLESLIQSPLFEPTINEARKNEVAEDTFLRIFAEFTQARLKQTKYEKRYIENGRKSYRYIRGLEEAEKNKMDVSQDDPVSAEVNETVQFMVGVISGEIPYFDPRIPVEFRVALEFNRKPCPNITCSKCQKLAIFKGLCIDHSREPIFDEADNLGHQVIVTDEIGEPNNPELSKTSGVLFVHGRSGEKEITSKPLPRNTYSNWSTRSQHGLIANLPSTSELFIRTAKNARYPLVNASYHSPLPSLNAAPRMTRMQNSQPQITFSRTLALGHPPTRMRFDNHSIQLAKVSTTPTLSTSSSAAAAATSSTAATTNIQHDSQHQPTYSVIHRYPSHSQEFNTATIIQTNEPISASAFRARQRLPQPPGYRYSGTLTFDLQKFFVDENSESMLTFMFDVKFHVSGDLIEHSKPSLIIMNHRTRLDWMFFWNALYKMNPWLLTSEKISLKSGLKSIPGAGWAMGCGGYIFLNRNYELDQRILETMLQYYKESRSSYQLLLFPEGTDRGERAARISDEFAKKNGLQKYDYVLHPRTTGFNFILNEMRKHDYIDAVYDVTVAYPDKIVPSETDLITKGILPKNVHFDIKKYKLSDILTEEQNNKFHRDPIDASTWLLNLWKEKEARLKKFYSQSPERRKLEPSGKGYVWPVETNGIGYYLAFLFWIITSLMWLYFTITIFWVKLYIIGAILFYLYAHKYHGGSEFLFLEWFFGRRFFFERTQ</sequence>
<name>A0AC35G331_9BILA</name>
<dbReference type="WBParaSite" id="PS1159_v2.g23183.t1">
    <property type="protein sequence ID" value="PS1159_v2.g23183.t1"/>
    <property type="gene ID" value="PS1159_v2.g23183"/>
</dbReference>
<proteinExistence type="predicted"/>
<organism evidence="1 2">
    <name type="scientific">Panagrolaimus sp. PS1159</name>
    <dbReference type="NCBI Taxonomy" id="55785"/>
    <lineage>
        <taxon>Eukaryota</taxon>
        <taxon>Metazoa</taxon>
        <taxon>Ecdysozoa</taxon>
        <taxon>Nematoda</taxon>
        <taxon>Chromadorea</taxon>
        <taxon>Rhabditida</taxon>
        <taxon>Tylenchina</taxon>
        <taxon>Panagrolaimomorpha</taxon>
        <taxon>Panagrolaimoidea</taxon>
        <taxon>Panagrolaimidae</taxon>
        <taxon>Panagrolaimus</taxon>
    </lineage>
</organism>
<protein>
    <submittedName>
        <fullName evidence="2">Phospholipid/glycerol acyltransferase domain-containing protein</fullName>
    </submittedName>
</protein>